<proteinExistence type="inferred from homology"/>
<dbReference type="NCBIfam" id="NF001095">
    <property type="entry name" value="PRK00124.1"/>
    <property type="match status" value="1"/>
</dbReference>
<evidence type="ECO:0000313" key="4">
    <source>
        <dbReference type="Proteomes" id="UP000254968"/>
    </source>
</evidence>
<protein>
    <recommendedName>
        <fullName evidence="2">UPF0178 protein NCTC13315_00169</fullName>
    </recommendedName>
</protein>
<evidence type="ECO:0000256" key="2">
    <source>
        <dbReference type="HAMAP-Rule" id="MF_00489"/>
    </source>
</evidence>
<dbReference type="CDD" id="cd18720">
    <property type="entry name" value="PIN_YqxD-like"/>
    <property type="match status" value="1"/>
</dbReference>
<dbReference type="PANTHER" id="PTHR35146:SF1">
    <property type="entry name" value="UPF0178 PROTEIN YAII"/>
    <property type="match status" value="1"/>
</dbReference>
<sequence length="151" mass="16977">MNIWIDGDACPKAIKQILFRAAIKRCVYVTMVANHFSPMPSSPFIKRIIVEAGFDRADDYILAHVNGRDLIITADIILAHRAVTKQAFALNPRGTLYSANNINQILSTRNLNESLRENGLIQGGLDKLSTKEIQNFSNHLDRLISQYAKPR</sequence>
<accession>A0A378HY90</accession>
<dbReference type="PANTHER" id="PTHR35146">
    <property type="entry name" value="UPF0178 PROTEIN YAII"/>
    <property type="match status" value="1"/>
</dbReference>
<dbReference type="HAMAP" id="MF_00489">
    <property type="entry name" value="UPF0178"/>
    <property type="match status" value="1"/>
</dbReference>
<dbReference type="Pfam" id="PF02639">
    <property type="entry name" value="DUF188"/>
    <property type="match status" value="1"/>
</dbReference>
<name>A0A378HY90_9GAMM</name>
<dbReference type="Proteomes" id="UP000254968">
    <property type="component" value="Unassembled WGS sequence"/>
</dbReference>
<reference evidence="3 4" key="1">
    <citation type="submission" date="2018-06" db="EMBL/GenBank/DDBJ databases">
        <authorList>
            <consortium name="Pathogen Informatics"/>
            <person name="Doyle S."/>
        </authorList>
    </citation>
    <scope>NUCLEOTIDE SEQUENCE [LARGE SCALE GENOMIC DNA]</scope>
    <source>
        <strain evidence="3 4">NCTC13315</strain>
    </source>
</reference>
<evidence type="ECO:0000256" key="1">
    <source>
        <dbReference type="ARBA" id="ARBA00008522"/>
    </source>
</evidence>
<keyword evidence="4" id="KW-1185">Reference proteome</keyword>
<dbReference type="EMBL" id="UGNV01000001">
    <property type="protein sequence ID" value="STX27663.1"/>
    <property type="molecule type" value="Genomic_DNA"/>
</dbReference>
<organism evidence="3 4">
    <name type="scientific">Legionella beliardensis</name>
    <dbReference type="NCBI Taxonomy" id="91822"/>
    <lineage>
        <taxon>Bacteria</taxon>
        <taxon>Pseudomonadati</taxon>
        <taxon>Pseudomonadota</taxon>
        <taxon>Gammaproteobacteria</taxon>
        <taxon>Legionellales</taxon>
        <taxon>Legionellaceae</taxon>
        <taxon>Legionella</taxon>
    </lineage>
</organism>
<gene>
    <name evidence="3" type="primary">yaiI</name>
    <name evidence="3" type="ORF">NCTC13315_00169</name>
</gene>
<dbReference type="OrthoDB" id="9798918at2"/>
<comment type="similarity">
    <text evidence="1 2">Belongs to the UPF0178 family.</text>
</comment>
<dbReference type="InterPro" id="IPR003791">
    <property type="entry name" value="UPF0178"/>
</dbReference>
<dbReference type="RefSeq" id="WP_115301460.1">
    <property type="nucleotide sequence ID" value="NZ_CAAAHO010000003.1"/>
</dbReference>
<dbReference type="AlphaFoldDB" id="A0A378HY90"/>
<evidence type="ECO:0000313" key="3">
    <source>
        <dbReference type="EMBL" id="STX27663.1"/>
    </source>
</evidence>